<name>Q6A862_CUTAK</name>
<dbReference type="KEGG" id="pac:PPA1304"/>
<evidence type="ECO:0000313" key="2">
    <source>
        <dbReference type="Proteomes" id="UP000000603"/>
    </source>
</evidence>
<accession>Q6A862</accession>
<dbReference type="Proteomes" id="UP000000603">
    <property type="component" value="Chromosome"/>
</dbReference>
<dbReference type="AlphaFoldDB" id="Q6A862"/>
<proteinExistence type="predicted"/>
<sequence>MRSTALPCGLSRGWIRVSASGVGAHFGLRGVTSGSQCIQGDMTPHQVSTGSSLLSVLVIRGRSCRIGGSIRARGGSVIPLPLITTGGVRTVARCRSRTTSYVGRQYRQAAVLDFNYGSPARHGAESGAAIFLHYATRYTAGCVSMDSLSKLTNTLRWIDPAQNPKIIILG</sequence>
<evidence type="ECO:0000313" key="1">
    <source>
        <dbReference type="EMBL" id="AAT83053.1"/>
    </source>
</evidence>
<reference evidence="1 2" key="1">
    <citation type="journal article" date="2004" name="Science">
        <title>The complete genome sequence of Propionibacterium acnes, a commensal of human skin.</title>
        <authorList>
            <person name="Bruggemann H."/>
            <person name="Henne A."/>
            <person name="Hoster F."/>
            <person name="Liesegang H."/>
            <person name="Wiezer A."/>
            <person name="Strittmatter A."/>
            <person name="Hujer S."/>
            <person name="Durre P."/>
            <person name="Gottschalk G."/>
        </authorList>
    </citation>
    <scope>NUCLEOTIDE SEQUENCE [LARGE SCALE GENOMIC DNA]</scope>
    <source>
        <strain evidence="2">DSM 16379 / KPA171202</strain>
    </source>
</reference>
<dbReference type="HOGENOM" id="CLU_133789_0_0_11"/>
<protein>
    <submittedName>
        <fullName evidence="1">Conserved protein</fullName>
    </submittedName>
</protein>
<organism evidence="1 2">
    <name type="scientific">Cutibacterium acnes (strain DSM 16379 / KPA171202)</name>
    <name type="common">Propionibacterium acnes</name>
    <dbReference type="NCBI Taxonomy" id="267747"/>
    <lineage>
        <taxon>Bacteria</taxon>
        <taxon>Bacillati</taxon>
        <taxon>Actinomycetota</taxon>
        <taxon>Actinomycetes</taxon>
        <taxon>Propionibacteriales</taxon>
        <taxon>Propionibacteriaceae</taxon>
        <taxon>Cutibacterium</taxon>
    </lineage>
</organism>
<dbReference type="EMBL" id="AE017283">
    <property type="protein sequence ID" value="AAT83053.1"/>
    <property type="molecule type" value="Genomic_DNA"/>
</dbReference>
<gene>
    <name evidence="1" type="ordered locus">PPA1304</name>
</gene>
<dbReference type="EnsemblBacteria" id="AAT83053">
    <property type="protein sequence ID" value="AAT83053"/>
    <property type="gene ID" value="PPA1304"/>
</dbReference>